<dbReference type="Proteomes" id="UP000325255">
    <property type="component" value="Unassembled WGS sequence"/>
</dbReference>
<reference evidence="2 3" key="1">
    <citation type="submission" date="2019-09" db="EMBL/GenBank/DDBJ databases">
        <title>Genome sequence of Rhodovastum atsumiense, a diverse member of the Acetobacteraceae family of non-sulfur purple photosynthetic bacteria.</title>
        <authorList>
            <person name="Meyer T."/>
            <person name="Kyndt J."/>
        </authorList>
    </citation>
    <scope>NUCLEOTIDE SEQUENCE [LARGE SCALE GENOMIC DNA]</scope>
    <source>
        <strain evidence="2 3">DSM 21279</strain>
    </source>
</reference>
<proteinExistence type="predicted"/>
<organism evidence="2 3">
    <name type="scientific">Rhodovastum atsumiense</name>
    <dbReference type="NCBI Taxonomy" id="504468"/>
    <lineage>
        <taxon>Bacteria</taxon>
        <taxon>Pseudomonadati</taxon>
        <taxon>Pseudomonadota</taxon>
        <taxon>Alphaproteobacteria</taxon>
        <taxon>Acetobacterales</taxon>
        <taxon>Acetobacteraceae</taxon>
        <taxon>Rhodovastum</taxon>
    </lineage>
</organism>
<comment type="caution">
    <text evidence="2">The sequence shown here is derived from an EMBL/GenBank/DDBJ whole genome shotgun (WGS) entry which is preliminary data.</text>
</comment>
<evidence type="ECO:0000256" key="1">
    <source>
        <dbReference type="SAM" id="SignalP"/>
    </source>
</evidence>
<evidence type="ECO:0000313" key="3">
    <source>
        <dbReference type="Proteomes" id="UP000325255"/>
    </source>
</evidence>
<gene>
    <name evidence="2" type="ORF">F1189_03455</name>
</gene>
<dbReference type="AlphaFoldDB" id="A0A5M6IZS0"/>
<feature type="chain" id="PRO_5024384744" evidence="1">
    <location>
        <begin position="30"/>
        <end position="108"/>
    </location>
</feature>
<accession>A0A5M6IZS0</accession>
<keyword evidence="3" id="KW-1185">Reference proteome</keyword>
<evidence type="ECO:0000313" key="2">
    <source>
        <dbReference type="EMBL" id="KAA5613844.1"/>
    </source>
</evidence>
<feature type="signal peptide" evidence="1">
    <location>
        <begin position="1"/>
        <end position="29"/>
    </location>
</feature>
<dbReference type="EMBL" id="VWPK01000004">
    <property type="protein sequence ID" value="KAA5613844.1"/>
    <property type="molecule type" value="Genomic_DNA"/>
</dbReference>
<keyword evidence="1" id="KW-0732">Signal</keyword>
<name>A0A5M6IZS0_9PROT</name>
<protein>
    <submittedName>
        <fullName evidence="2">Uncharacterized protein</fullName>
    </submittedName>
</protein>
<sequence>MRQSALLPAIPLAVSLALGLAACGSTDTASGPAMTERPVLKATCTLQPGEGNRAYDSGYGVVSISDQQKIEVTGSNQEEIRARLTRLGVATKERPCLTLTVDRLDQGR</sequence>
<dbReference type="PROSITE" id="PS51257">
    <property type="entry name" value="PROKAR_LIPOPROTEIN"/>
    <property type="match status" value="1"/>
</dbReference>
<dbReference type="RefSeq" id="WP_150039227.1">
    <property type="nucleotide sequence ID" value="NZ_OW485601.1"/>
</dbReference>